<comment type="subunit">
    <text evidence="2 4">Interacts with the 40S ribosomal subunit.</text>
</comment>
<gene>
    <name evidence="7" type="primary">TMA22</name>
    <name evidence="7" type="ORF">HK105_208978</name>
</gene>
<name>A0ABR4MWB3_9FUNG</name>
<proteinExistence type="inferred from homology"/>
<keyword evidence="4" id="KW-0689">Ribosomal protein</keyword>
<dbReference type="PANTHER" id="PTHR12789:SF0">
    <property type="entry name" value="DENSITY-REGULATED PROTEIN"/>
    <property type="match status" value="1"/>
</dbReference>
<evidence type="ECO:0000313" key="8">
    <source>
        <dbReference type="Proteomes" id="UP001527925"/>
    </source>
</evidence>
<comment type="similarity">
    <text evidence="1 4">Belongs to the DENR family.</text>
</comment>
<keyword evidence="4" id="KW-0963">Cytoplasm</keyword>
<evidence type="ECO:0000256" key="1">
    <source>
        <dbReference type="ARBA" id="ARBA00007514"/>
    </source>
</evidence>
<dbReference type="PROSITE" id="PS50296">
    <property type="entry name" value="SUI1"/>
    <property type="match status" value="1"/>
</dbReference>
<dbReference type="CDD" id="cd11607">
    <property type="entry name" value="DENR_C"/>
    <property type="match status" value="1"/>
</dbReference>
<evidence type="ECO:0000313" key="7">
    <source>
        <dbReference type="EMBL" id="KAL2911534.1"/>
    </source>
</evidence>
<dbReference type="Pfam" id="PF01253">
    <property type="entry name" value="SUI1"/>
    <property type="match status" value="1"/>
</dbReference>
<evidence type="ECO:0000256" key="4">
    <source>
        <dbReference type="RuleBase" id="RU361273"/>
    </source>
</evidence>
<dbReference type="PANTHER" id="PTHR12789">
    <property type="entry name" value="DENSITY-REGULATED PROTEIN HOMOLOG"/>
    <property type="match status" value="1"/>
</dbReference>
<dbReference type="InterPro" id="IPR036877">
    <property type="entry name" value="SUI1_dom_sf"/>
</dbReference>
<reference evidence="7 8" key="1">
    <citation type="submission" date="2023-09" db="EMBL/GenBank/DDBJ databases">
        <title>Pangenome analysis of Batrachochytrium dendrobatidis and related Chytrids.</title>
        <authorList>
            <person name="Yacoub M.N."/>
            <person name="Stajich J.E."/>
            <person name="James T.Y."/>
        </authorList>
    </citation>
    <scope>NUCLEOTIDE SEQUENCE [LARGE SCALE GENOMIC DNA]</scope>
    <source>
        <strain evidence="7 8">JEL0888</strain>
    </source>
</reference>
<accession>A0ABR4MWB3</accession>
<feature type="domain" description="SUI1" evidence="6">
    <location>
        <begin position="125"/>
        <end position="196"/>
    </location>
</feature>
<evidence type="ECO:0000259" key="6">
    <source>
        <dbReference type="PROSITE" id="PS50296"/>
    </source>
</evidence>
<dbReference type="Proteomes" id="UP001527925">
    <property type="component" value="Unassembled WGS sequence"/>
</dbReference>
<dbReference type="InterPro" id="IPR048517">
    <property type="entry name" value="DENR_N"/>
</dbReference>
<organism evidence="7 8">
    <name type="scientific">Polyrhizophydium stewartii</name>
    <dbReference type="NCBI Taxonomy" id="2732419"/>
    <lineage>
        <taxon>Eukaryota</taxon>
        <taxon>Fungi</taxon>
        <taxon>Fungi incertae sedis</taxon>
        <taxon>Chytridiomycota</taxon>
        <taxon>Chytridiomycota incertae sedis</taxon>
        <taxon>Chytridiomycetes</taxon>
        <taxon>Rhizophydiales</taxon>
        <taxon>Rhizophydiales incertae sedis</taxon>
        <taxon>Polyrhizophydium</taxon>
    </lineage>
</organism>
<dbReference type="SUPFAM" id="SSF55159">
    <property type="entry name" value="eIF1-like"/>
    <property type="match status" value="1"/>
</dbReference>
<keyword evidence="4" id="KW-0687">Ribonucleoprotein</keyword>
<dbReference type="InterPro" id="IPR050318">
    <property type="entry name" value="DENR/SUI1_TIF"/>
</dbReference>
<feature type="compositionally biased region" description="Low complexity" evidence="5">
    <location>
        <begin position="77"/>
        <end position="110"/>
    </location>
</feature>
<sequence>MEEVAAAPTRVLDVLYCDNCGLPPEYCEFGTSVPECKAWLKVTKPELYDQLYADEAAAAAEKIAALEIADGEGAAGAASAEGEGSSSAAAPAPAAQKPQKPSKKQAASAPLSSMLATTLQPPKKVVLTTIERTKRKRVTVIAGLEKFDVDLKKAAKQFATKFACGASVTKNPQGQDEIVVQGEFADDIFELILQTWPSIGEDSVEFGETKTKK</sequence>
<dbReference type="InterPro" id="IPR001950">
    <property type="entry name" value="SUI1"/>
</dbReference>
<dbReference type="InterPro" id="IPR046447">
    <property type="entry name" value="DENR_C"/>
</dbReference>
<dbReference type="EMBL" id="JADGIZ020000102">
    <property type="protein sequence ID" value="KAL2911534.1"/>
    <property type="molecule type" value="Genomic_DNA"/>
</dbReference>
<dbReference type="InterPro" id="IPR005873">
    <property type="entry name" value="DENR_eukaryotes"/>
</dbReference>
<evidence type="ECO:0000256" key="2">
    <source>
        <dbReference type="ARBA" id="ARBA00011742"/>
    </source>
</evidence>
<dbReference type="Gene3D" id="3.30.780.10">
    <property type="entry name" value="SUI1-like domain"/>
    <property type="match status" value="1"/>
</dbReference>
<dbReference type="Pfam" id="PF21023">
    <property type="entry name" value="DENR_N"/>
    <property type="match status" value="1"/>
</dbReference>
<keyword evidence="8" id="KW-1185">Reference proteome</keyword>
<comment type="caution">
    <text evidence="7">The sequence shown here is derived from an EMBL/GenBank/DDBJ whole genome shotgun (WGS) entry which is preliminary data.</text>
</comment>
<evidence type="ECO:0000256" key="5">
    <source>
        <dbReference type="SAM" id="MobiDB-lite"/>
    </source>
</evidence>
<dbReference type="NCBIfam" id="TIGR01159">
    <property type="entry name" value="DRP1"/>
    <property type="match status" value="1"/>
</dbReference>
<protein>
    <recommendedName>
        <fullName evidence="3 4">Translation machinery-associated protein 22</fullName>
    </recommendedName>
</protein>
<evidence type="ECO:0000256" key="3">
    <source>
        <dbReference type="ARBA" id="ARBA00020058"/>
    </source>
</evidence>
<feature type="region of interest" description="Disordered" evidence="5">
    <location>
        <begin position="77"/>
        <end position="113"/>
    </location>
</feature>
<comment type="subcellular location">
    <subcellularLocation>
        <location evidence="4">Cytoplasm</location>
    </subcellularLocation>
</comment>
<comment type="domain">
    <text evidence="4">The SUI1 domain may be involved in RNA binding.</text>
</comment>